<dbReference type="Proteomes" id="UP000253318">
    <property type="component" value="Unassembled WGS sequence"/>
</dbReference>
<evidence type="ECO:0000313" key="2">
    <source>
        <dbReference type="Proteomes" id="UP000253318"/>
    </source>
</evidence>
<proteinExistence type="predicted"/>
<name>A0A368SZG5_9ACTN</name>
<organism evidence="1 2">
    <name type="scientific">Marinitenerispora sediminis</name>
    <dbReference type="NCBI Taxonomy" id="1931232"/>
    <lineage>
        <taxon>Bacteria</taxon>
        <taxon>Bacillati</taxon>
        <taxon>Actinomycetota</taxon>
        <taxon>Actinomycetes</taxon>
        <taxon>Streptosporangiales</taxon>
        <taxon>Nocardiopsidaceae</taxon>
        <taxon>Marinitenerispora</taxon>
    </lineage>
</organism>
<gene>
    <name evidence="1" type="ORF">DEF24_23560</name>
</gene>
<reference evidence="1 2" key="1">
    <citation type="submission" date="2018-04" db="EMBL/GenBank/DDBJ databases">
        <title>Novel actinobacteria from marine sediment.</title>
        <authorList>
            <person name="Ng Z.Y."/>
            <person name="Tan G.Y.A."/>
        </authorList>
    </citation>
    <scope>NUCLEOTIDE SEQUENCE [LARGE SCALE GENOMIC DNA]</scope>
    <source>
        <strain evidence="1 2">TPS81</strain>
    </source>
</reference>
<dbReference type="RefSeq" id="WP_114396735.1">
    <property type="nucleotide sequence ID" value="NZ_QEIM01000016.1"/>
</dbReference>
<dbReference type="AlphaFoldDB" id="A0A368SZG5"/>
<evidence type="ECO:0000313" key="1">
    <source>
        <dbReference type="EMBL" id="RCV51074.1"/>
    </source>
</evidence>
<dbReference type="EMBL" id="QEIN01000262">
    <property type="protein sequence ID" value="RCV51074.1"/>
    <property type="molecule type" value="Genomic_DNA"/>
</dbReference>
<protein>
    <submittedName>
        <fullName evidence="1">Uncharacterized protein</fullName>
    </submittedName>
</protein>
<keyword evidence="2" id="KW-1185">Reference proteome</keyword>
<dbReference type="OrthoDB" id="3426402at2"/>
<accession>A0A368SZG5</accession>
<comment type="caution">
    <text evidence="1">The sequence shown here is derived from an EMBL/GenBank/DDBJ whole genome shotgun (WGS) entry which is preliminary data.</text>
</comment>
<sequence>MNDGEPSARAADSAAAALLAGIPLFAPAGEARRGRVGSTTVDPRTGAVEKAVVEFGTGEGETDVEIMTRRWTGSAPGADQVRGLCVERDFMQRRMRGDLGARPLPLPEGSAWSAREIEVDGAPRTFTVLHTPFSWVAVAAMPGPLLVRLFASAPRPDLVALRRISAPGELRPVIGRS</sequence>